<reference evidence="4 5" key="2">
    <citation type="submission" date="2015-09" db="EMBL/GenBank/DDBJ databases">
        <title>Heavy metals and arsenic resistance mechanisms in polyextremophilic archaea of the family Ferroplasmaceae.</title>
        <authorList>
            <person name="Bulaev A.G."/>
            <person name="Kanygina A.V."/>
        </authorList>
    </citation>
    <scope>NUCLEOTIDE SEQUENCE [LARGE SCALE GENOMIC DNA]</scope>
    <source>
        <strain evidence="4 5">VT</strain>
    </source>
</reference>
<dbReference type="AlphaFoldDB" id="A0A0N8VLH7"/>
<name>A0A0N8VLH7_9ARCH</name>
<dbReference type="PATRIC" id="fig|507754.4.peg.1299"/>
<dbReference type="PANTHER" id="PTHR46268:SF6">
    <property type="entry name" value="UNIVERSAL STRESS PROTEIN UP12"/>
    <property type="match status" value="1"/>
</dbReference>
<dbReference type="InterPro" id="IPR006016">
    <property type="entry name" value="UspA"/>
</dbReference>
<feature type="domain" description="UspA" evidence="2">
    <location>
        <begin position="13"/>
        <end position="136"/>
    </location>
</feature>
<dbReference type="OrthoDB" id="105697at2157"/>
<dbReference type="Proteomes" id="UP000050320">
    <property type="component" value="Unassembled WGS sequence"/>
</dbReference>
<evidence type="ECO:0000313" key="3">
    <source>
        <dbReference type="EMBL" id="KPV46854.1"/>
    </source>
</evidence>
<proteinExistence type="inferred from homology"/>
<dbReference type="CDD" id="cd00293">
    <property type="entry name" value="USP-like"/>
    <property type="match status" value="1"/>
</dbReference>
<dbReference type="Gene3D" id="3.40.50.12370">
    <property type="match status" value="1"/>
</dbReference>
<evidence type="ECO:0000313" key="4">
    <source>
        <dbReference type="EMBL" id="KQB36556.1"/>
    </source>
</evidence>
<comment type="similarity">
    <text evidence="1">Belongs to the universal stress protein A family.</text>
</comment>
<evidence type="ECO:0000259" key="2">
    <source>
        <dbReference type="Pfam" id="PF00582"/>
    </source>
</evidence>
<dbReference type="SUPFAM" id="SSF52402">
    <property type="entry name" value="Adenine nucleotide alpha hydrolases-like"/>
    <property type="match status" value="2"/>
</dbReference>
<accession>A0A0N8VLH7</accession>
<evidence type="ECO:0000313" key="5">
    <source>
        <dbReference type="Proteomes" id="UP000050320"/>
    </source>
</evidence>
<dbReference type="GeneID" id="84222619"/>
<dbReference type="RefSeq" id="WP_048101402.1">
    <property type="nucleotide sequence ID" value="NZ_JBBYJF010000012.1"/>
</dbReference>
<dbReference type="EMBL" id="LKBG01000010">
    <property type="protein sequence ID" value="KQB36556.1"/>
    <property type="molecule type" value="Genomic_DNA"/>
</dbReference>
<organism evidence="4 5">
    <name type="scientific">Acidiplasma aeolicum</name>
    <dbReference type="NCBI Taxonomy" id="507754"/>
    <lineage>
        <taxon>Archaea</taxon>
        <taxon>Methanobacteriati</taxon>
        <taxon>Thermoplasmatota</taxon>
        <taxon>Thermoplasmata</taxon>
        <taxon>Thermoplasmatales</taxon>
        <taxon>Ferroplasmaceae</taxon>
        <taxon>Acidiplasma</taxon>
    </lineage>
</organism>
<dbReference type="Pfam" id="PF00582">
    <property type="entry name" value="Usp"/>
    <property type="match status" value="1"/>
</dbReference>
<gene>
    <name evidence="4" type="ORF">AOG54_07270</name>
    <name evidence="3" type="ORF">SE19_03590</name>
</gene>
<protein>
    <submittedName>
        <fullName evidence="4">Universal stress protein</fullName>
    </submittedName>
</protein>
<evidence type="ECO:0000313" key="6">
    <source>
        <dbReference type="Proteomes" id="UP000050515"/>
    </source>
</evidence>
<dbReference type="PANTHER" id="PTHR46268">
    <property type="entry name" value="STRESS RESPONSE PROTEIN NHAX"/>
    <property type="match status" value="1"/>
</dbReference>
<dbReference type="Proteomes" id="UP000050515">
    <property type="component" value="Unassembled WGS sequence"/>
</dbReference>
<reference evidence="3 6" key="1">
    <citation type="submission" date="2015-09" db="EMBL/GenBank/DDBJ databases">
        <title>Draft genome sequence of Acidiplasma aeolicum DSM 18409.</title>
        <authorList>
            <person name="Hemp J."/>
        </authorList>
    </citation>
    <scope>NUCLEOTIDE SEQUENCE [LARGE SCALE GENOMIC DNA]</scope>
    <source>
        <strain evidence="3 6">V</strain>
    </source>
</reference>
<dbReference type="EMBL" id="LJCQ01000173">
    <property type="protein sequence ID" value="KPV46854.1"/>
    <property type="molecule type" value="Genomic_DNA"/>
</dbReference>
<comment type="caution">
    <text evidence="4">The sequence shown here is derived from an EMBL/GenBank/DDBJ whole genome shotgun (WGS) entry which is preliminary data.</text>
</comment>
<keyword evidence="5" id="KW-1185">Reference proteome</keyword>
<evidence type="ECO:0000256" key="1">
    <source>
        <dbReference type="ARBA" id="ARBA00008791"/>
    </source>
</evidence>
<sequence>MFEASRSYFLKTDHILVPMFRGINSIKALKMSYDIAEYNNSEITAITVREKNDSIEWSNSVTLVTNAYKDGKRRGLKVIPKITTSDNVRSGLLKEASSHYYDMLLMATHKRAMLSGSIFGSIGDYILKNIDIPVALLSISEREYPYKKILLPVAESINTRAAVYFGIELAKINHAKIIIFDLRKYDKRRTHGFKNLFDGIGDIAKNGIDIKIEKSGEKSGIKTEIDSIILNEDPDCVVIGARSPANERIRINSDIKYISKDQRVDTLLIKK</sequence>